<accession>A0A9X7FFR3</accession>
<reference evidence="5 6" key="1">
    <citation type="submission" date="2017-09" db="EMBL/GenBank/DDBJ databases">
        <title>Bacterial strain isolated from the female urinary microbiota.</title>
        <authorList>
            <person name="Thomas-White K."/>
            <person name="Kumar N."/>
            <person name="Forster S."/>
            <person name="Putonti C."/>
            <person name="Lawley T."/>
            <person name="Wolfe A.J."/>
        </authorList>
    </citation>
    <scope>NUCLEOTIDE SEQUENCE [LARGE SCALE GENOMIC DNA]</scope>
    <source>
        <strain evidence="5 6">UMB0411</strain>
    </source>
</reference>
<dbReference type="RefSeq" id="WP_004109532.1">
    <property type="nucleotide sequence ID" value="NZ_CP019058.1"/>
</dbReference>
<evidence type="ECO:0000256" key="3">
    <source>
        <dbReference type="SAM" id="MobiDB-lite"/>
    </source>
</evidence>
<dbReference type="CDD" id="cd05830">
    <property type="entry name" value="Sortase_E"/>
    <property type="match status" value="1"/>
</dbReference>
<feature type="region of interest" description="Disordered" evidence="3">
    <location>
        <begin position="66"/>
        <end position="90"/>
    </location>
</feature>
<evidence type="ECO:0000256" key="1">
    <source>
        <dbReference type="ARBA" id="ARBA00022801"/>
    </source>
</evidence>
<name>A0A9X7FFR3_9BIFI</name>
<feature type="transmembrane region" description="Helical" evidence="4">
    <location>
        <begin position="271"/>
        <end position="295"/>
    </location>
</feature>
<dbReference type="NCBIfam" id="NF033747">
    <property type="entry name" value="class_E_sortase"/>
    <property type="match status" value="1"/>
</dbReference>
<keyword evidence="4" id="KW-0472">Membrane</keyword>
<dbReference type="InterPro" id="IPR042003">
    <property type="entry name" value="Sortase_E"/>
</dbReference>
<dbReference type="NCBIfam" id="TIGR01076">
    <property type="entry name" value="sortase_fam"/>
    <property type="match status" value="1"/>
</dbReference>
<gene>
    <name evidence="5" type="ORF">CJ213_04675</name>
</gene>
<sequence>MQSANMQEGKTKRSSSNFWWQAAGIIGELLIAFAVICALYIAWQMWWTGEQAEHTQVEARQAISWQNPKTGDKTKIALPQNTDPPALSKPKSEDLVARLYIPRFGNQWERNVVEGITPDILSKRGLGHYPTTQMPGAIGNFAVAGHRNGYGQPLGDVDLLKPGDAIVVRTKDYWFVYKYTSYKIVTPDHGEVIDANPDHPGEKPTKRMLTLTTCEPKYTAATHRWISYAKFAYWAKISDGIPKELSTIDEQGKVKFINNEQQSLVSRLSSLVPVMVVVLLVYMMIFVAGAIAWQWPELRAIHSGLKKKPDASIFGGLLRIQPGITAIRWILSILIYFFIVLALFQWIFPWGASTIPFLQQMSNYSTTV</sequence>
<protein>
    <submittedName>
        <fullName evidence="5">Class E sortase</fullName>
    </submittedName>
</protein>
<dbReference type="Gene3D" id="2.40.260.10">
    <property type="entry name" value="Sortase"/>
    <property type="match status" value="1"/>
</dbReference>
<keyword evidence="4" id="KW-1133">Transmembrane helix</keyword>
<evidence type="ECO:0000256" key="4">
    <source>
        <dbReference type="SAM" id="Phobius"/>
    </source>
</evidence>
<dbReference type="SUPFAM" id="SSF63817">
    <property type="entry name" value="Sortase"/>
    <property type="match status" value="1"/>
</dbReference>
<comment type="caution">
    <text evidence="5">The sequence shown here is derived from an EMBL/GenBank/DDBJ whole genome shotgun (WGS) entry which is preliminary data.</text>
</comment>
<dbReference type="InterPro" id="IPR023365">
    <property type="entry name" value="Sortase_dom-sf"/>
</dbReference>
<dbReference type="GeneID" id="95681176"/>
<evidence type="ECO:0000256" key="2">
    <source>
        <dbReference type="PIRSR" id="PIRSR605754-1"/>
    </source>
</evidence>
<proteinExistence type="predicted"/>
<dbReference type="InterPro" id="IPR005754">
    <property type="entry name" value="Sortase"/>
</dbReference>
<dbReference type="AlphaFoldDB" id="A0A9X7FFR3"/>
<dbReference type="GO" id="GO:0016787">
    <property type="term" value="F:hydrolase activity"/>
    <property type="evidence" value="ECO:0007669"/>
    <property type="project" value="UniProtKB-KW"/>
</dbReference>
<dbReference type="Proteomes" id="UP000235293">
    <property type="component" value="Unassembled WGS sequence"/>
</dbReference>
<feature type="transmembrane region" description="Helical" evidence="4">
    <location>
        <begin position="20"/>
        <end position="43"/>
    </location>
</feature>
<feature type="active site" description="Acyl-thioester intermediate" evidence="2">
    <location>
        <position position="214"/>
    </location>
</feature>
<keyword evidence="4" id="KW-0812">Transmembrane</keyword>
<dbReference type="Pfam" id="PF04203">
    <property type="entry name" value="Sortase"/>
    <property type="match status" value="1"/>
</dbReference>
<evidence type="ECO:0000313" key="5">
    <source>
        <dbReference type="EMBL" id="PMC55380.1"/>
    </source>
</evidence>
<evidence type="ECO:0000313" key="6">
    <source>
        <dbReference type="Proteomes" id="UP000235293"/>
    </source>
</evidence>
<dbReference type="EMBL" id="PNGY01000001">
    <property type="protein sequence ID" value="PMC55380.1"/>
    <property type="molecule type" value="Genomic_DNA"/>
</dbReference>
<feature type="transmembrane region" description="Helical" evidence="4">
    <location>
        <begin position="326"/>
        <end position="348"/>
    </location>
</feature>
<feature type="active site" description="Proton donor/acceptor" evidence="2">
    <location>
        <position position="146"/>
    </location>
</feature>
<dbReference type="InterPro" id="IPR053465">
    <property type="entry name" value="Sortase_Class_E"/>
</dbReference>
<keyword evidence="1" id="KW-0378">Hydrolase</keyword>
<organism evidence="5 6">
    <name type="scientific">Gardnerella swidsinskii</name>
    <dbReference type="NCBI Taxonomy" id="2792979"/>
    <lineage>
        <taxon>Bacteria</taxon>
        <taxon>Bacillati</taxon>
        <taxon>Actinomycetota</taxon>
        <taxon>Actinomycetes</taxon>
        <taxon>Bifidobacteriales</taxon>
        <taxon>Bifidobacteriaceae</taxon>
        <taxon>Gardnerella</taxon>
    </lineage>
</organism>